<organism evidence="1 2">
    <name type="scientific">Actinoalloteichus fjordicus</name>
    <dbReference type="NCBI Taxonomy" id="1612552"/>
    <lineage>
        <taxon>Bacteria</taxon>
        <taxon>Bacillati</taxon>
        <taxon>Actinomycetota</taxon>
        <taxon>Actinomycetes</taxon>
        <taxon>Pseudonocardiales</taxon>
        <taxon>Pseudonocardiaceae</taxon>
        <taxon>Actinoalloteichus</taxon>
    </lineage>
</organism>
<dbReference type="EMBL" id="CP016076">
    <property type="protein sequence ID" value="APU16125.1"/>
    <property type="molecule type" value="Genomic_DNA"/>
</dbReference>
<keyword evidence="2" id="KW-1185">Reference proteome</keyword>
<dbReference type="SUPFAM" id="SSF56235">
    <property type="entry name" value="N-terminal nucleophile aminohydrolases (Ntn hydrolases)"/>
    <property type="match status" value="1"/>
</dbReference>
<dbReference type="PANTHER" id="PTHR39328">
    <property type="entry name" value="BLL2871 PROTEIN"/>
    <property type="match status" value="1"/>
</dbReference>
<gene>
    <name evidence="1" type="ORF">UA74_20500</name>
</gene>
<reference evidence="2" key="1">
    <citation type="submission" date="2016-06" db="EMBL/GenBank/DDBJ databases">
        <title>Complete genome sequence of Actinoalloteichus fjordicus DSM 46855 (=ADI127-17), type strain of the new species Actinoalloteichus fjordicus.</title>
        <authorList>
            <person name="Ruckert C."/>
            <person name="Nouioui I."/>
            <person name="Willmese J."/>
            <person name="van Wezel G."/>
            <person name="Klenk H.-P."/>
            <person name="Kalinowski J."/>
            <person name="Zotchev S.B."/>
        </authorList>
    </citation>
    <scope>NUCLEOTIDE SEQUENCE [LARGE SCALE GENOMIC DNA]</scope>
    <source>
        <strain evidence="2">ADI127-7</strain>
    </source>
</reference>
<dbReference type="KEGG" id="acad:UA74_20500"/>
<evidence type="ECO:0000313" key="1">
    <source>
        <dbReference type="EMBL" id="APU16125.1"/>
    </source>
</evidence>
<sequence>MTFSLAAFDADTGAFGMVICSSSPAVAARCLNLRVGVGAAASQNVTDPRLGRELLDQLEAGRSASEAIDAVTTGRVDIEYRQLTVLDRTGHAAAYSGARSLGSHQHAVGPGAVAAGNMLASPATVTELLHGYLESEGAGLEDRLLSGLRAAMAAGGEEGPVHAAGLAVVTDVAWPVTDLRVDYADDPVTNLTTLWDRWRHQRDDYRLRALNPGAAPSYGVPGDR</sequence>
<name>A0AAC9LFW7_9PSEU</name>
<dbReference type="InterPro" id="IPR029055">
    <property type="entry name" value="Ntn_hydrolases_N"/>
</dbReference>
<dbReference type="InterPro" id="IPR010430">
    <property type="entry name" value="DUF1028"/>
</dbReference>
<proteinExistence type="predicted"/>
<evidence type="ECO:0000313" key="2">
    <source>
        <dbReference type="Proteomes" id="UP000185511"/>
    </source>
</evidence>
<dbReference type="Pfam" id="PF06267">
    <property type="entry name" value="DUF1028"/>
    <property type="match status" value="1"/>
</dbReference>
<dbReference type="AlphaFoldDB" id="A0AAC9LFW7"/>
<dbReference type="Proteomes" id="UP000185511">
    <property type="component" value="Chromosome"/>
</dbReference>
<evidence type="ECO:0008006" key="3">
    <source>
        <dbReference type="Google" id="ProtNLM"/>
    </source>
</evidence>
<protein>
    <recommendedName>
        <fullName evidence="3">DUF1028 domain-containing protein</fullName>
    </recommendedName>
</protein>
<dbReference type="RefSeq" id="WP_075741727.1">
    <property type="nucleotide sequence ID" value="NZ_CP016076.1"/>
</dbReference>
<dbReference type="Gene3D" id="3.60.20.10">
    <property type="entry name" value="Glutamine Phosphoribosylpyrophosphate, subunit 1, domain 1"/>
    <property type="match status" value="1"/>
</dbReference>
<accession>A0AAC9LFW7</accession>
<dbReference type="PANTHER" id="PTHR39328:SF1">
    <property type="entry name" value="BLL2871 PROTEIN"/>
    <property type="match status" value="1"/>
</dbReference>